<feature type="compositionally biased region" description="Polar residues" evidence="1">
    <location>
        <begin position="1"/>
        <end position="26"/>
    </location>
</feature>
<comment type="caution">
    <text evidence="3">The sequence shown here is derived from an EMBL/GenBank/DDBJ whole genome shotgun (WGS) entry which is preliminary data.</text>
</comment>
<dbReference type="Proteomes" id="UP001152797">
    <property type="component" value="Unassembled WGS sequence"/>
</dbReference>
<dbReference type="EMBL" id="CAMXCT030000890">
    <property type="protein sequence ID" value="CAL4771741.1"/>
    <property type="molecule type" value="Genomic_DNA"/>
</dbReference>
<dbReference type="EMBL" id="CAMXCT010000890">
    <property type="protein sequence ID" value="CAI3984429.1"/>
    <property type="molecule type" value="Genomic_DNA"/>
</dbReference>
<dbReference type="Pfam" id="PF12796">
    <property type="entry name" value="Ank_2"/>
    <property type="match status" value="1"/>
</dbReference>
<evidence type="ECO:0000256" key="1">
    <source>
        <dbReference type="SAM" id="MobiDB-lite"/>
    </source>
</evidence>
<dbReference type="PANTHER" id="PTHR46224">
    <property type="entry name" value="ANKYRIN REPEAT FAMILY PROTEIN"/>
    <property type="match status" value="1"/>
</dbReference>
<feature type="transmembrane region" description="Helical" evidence="2">
    <location>
        <begin position="457"/>
        <end position="476"/>
    </location>
</feature>
<feature type="compositionally biased region" description="Low complexity" evidence="1">
    <location>
        <begin position="364"/>
        <end position="373"/>
    </location>
</feature>
<keyword evidence="2" id="KW-1133">Transmembrane helix</keyword>
<feature type="region of interest" description="Disordered" evidence="1">
    <location>
        <begin position="357"/>
        <end position="377"/>
    </location>
</feature>
<dbReference type="InterPro" id="IPR051616">
    <property type="entry name" value="Cul2-RING_E3_ligase_SR"/>
</dbReference>
<gene>
    <name evidence="3" type="ORF">C1SCF055_LOCUS11965</name>
</gene>
<name>A0A9P1C3I9_9DINO</name>
<accession>A0A9P1C3I9</accession>
<dbReference type="SMART" id="SM00248">
    <property type="entry name" value="ANK"/>
    <property type="match status" value="4"/>
</dbReference>
<keyword evidence="2" id="KW-0472">Membrane</keyword>
<dbReference type="SUPFAM" id="SSF48403">
    <property type="entry name" value="Ankyrin repeat"/>
    <property type="match status" value="1"/>
</dbReference>
<dbReference type="PANTHER" id="PTHR46224:SF64">
    <property type="entry name" value="IQ MOTIF AND ANKYRIN REPEAT DOMAIN-CONTAINING PROTEIN 1"/>
    <property type="match status" value="1"/>
</dbReference>
<feature type="transmembrane region" description="Helical" evidence="2">
    <location>
        <begin position="488"/>
        <end position="510"/>
    </location>
</feature>
<sequence length="826" mass="93734">MNLAVSNAPVSNAPGSLGRDQSTASDFNYGDDPDSETARWRRCIFGKFSLKDAKALVDGKADPNCRFKYKLGPKEFQGTPLTLAVKLDKPALVRKLIDFKADPQSEYSMSAGRLRVHWTGPAVCATVAKGNLSMMRLLVECEASLHGSHPQGRVICFDGEPNVTLLYDASYFGHAHLVQYLLHQKGDPDVDVKFQDDLNITKRPLQISCSLGHDEVVRVLLSAKAQISPDTGDGPQELQDAIDGCHVEVVRLLTQAGADLFCGEEGRRGIDYLFNTNNAVLIASAAKGLRGAREDLVELIQLPDFVRFLATPDAEEILSAVFRKCELRYWQGQRRIIWKTAYILHGDMNVAVGPHKEHMEESFQQQMQKQTTHQTDKEKQQVEEQFLSQLLPHRKENLKDASKIPVEIWRGLLPGLHRNPEVLWVLASGLNDRVFDEKGARAIIELAWAEASLGQKITFTLDLLVALLFWALAFLLNDRRLQDEKWHWLRTVALVILMVIWVRNVAIEFLQCVGFHALGKLWQYFRSLENLADFLRIIATGFSQIALVTSWDEFETNQVLRVIFAITGFVRWLRVLNSLKGFESTGKPMLPILQAVPATLPFFIVVLCWFSGFMHMYYSFGLTDWWTSGMIMYRLGFLADFSRNEMVSVEVEDIWAFWVDSVLVFMGLSMSIIMMNILIGVLAESYNRGWEHRERLFLLERSRLVLQHFTTARGWSKICICRRQKVQAEFDAQYVWFAYPKDPASWGEIQADNDADSAMNVHEKIHLLLCGHGSPSFAKRSETCMKTSFEENRMSPTIKCIPVAASRIQTFTSASDSIPLRRQLMA</sequence>
<feature type="transmembrane region" description="Helical" evidence="2">
    <location>
        <begin position="559"/>
        <end position="577"/>
    </location>
</feature>
<keyword evidence="2" id="KW-0812">Transmembrane</keyword>
<evidence type="ECO:0000256" key="2">
    <source>
        <dbReference type="SAM" id="Phobius"/>
    </source>
</evidence>
<feature type="transmembrane region" description="Helical" evidence="2">
    <location>
        <begin position="655"/>
        <end position="683"/>
    </location>
</feature>
<reference evidence="4 5" key="2">
    <citation type="submission" date="2024-05" db="EMBL/GenBank/DDBJ databases">
        <authorList>
            <person name="Chen Y."/>
            <person name="Shah S."/>
            <person name="Dougan E. K."/>
            <person name="Thang M."/>
            <person name="Chan C."/>
        </authorList>
    </citation>
    <scope>NUCLEOTIDE SEQUENCE [LARGE SCALE GENOMIC DNA]</scope>
</reference>
<evidence type="ECO:0000313" key="5">
    <source>
        <dbReference type="Proteomes" id="UP001152797"/>
    </source>
</evidence>
<reference evidence="3" key="1">
    <citation type="submission" date="2022-10" db="EMBL/GenBank/DDBJ databases">
        <authorList>
            <person name="Chen Y."/>
            <person name="Dougan E. K."/>
            <person name="Chan C."/>
            <person name="Rhodes N."/>
            <person name="Thang M."/>
        </authorList>
    </citation>
    <scope>NUCLEOTIDE SEQUENCE</scope>
</reference>
<feature type="transmembrane region" description="Helical" evidence="2">
    <location>
        <begin position="589"/>
        <end position="610"/>
    </location>
</feature>
<dbReference type="EMBL" id="CAMXCT020000890">
    <property type="protein sequence ID" value="CAL1137804.1"/>
    <property type="molecule type" value="Genomic_DNA"/>
</dbReference>
<dbReference type="InterPro" id="IPR036770">
    <property type="entry name" value="Ankyrin_rpt-contain_sf"/>
</dbReference>
<dbReference type="Gene3D" id="1.25.40.20">
    <property type="entry name" value="Ankyrin repeat-containing domain"/>
    <property type="match status" value="1"/>
</dbReference>
<dbReference type="AlphaFoldDB" id="A0A9P1C3I9"/>
<evidence type="ECO:0000313" key="4">
    <source>
        <dbReference type="EMBL" id="CAL4771741.1"/>
    </source>
</evidence>
<organism evidence="3">
    <name type="scientific">Cladocopium goreaui</name>
    <dbReference type="NCBI Taxonomy" id="2562237"/>
    <lineage>
        <taxon>Eukaryota</taxon>
        <taxon>Sar</taxon>
        <taxon>Alveolata</taxon>
        <taxon>Dinophyceae</taxon>
        <taxon>Suessiales</taxon>
        <taxon>Symbiodiniaceae</taxon>
        <taxon>Cladocopium</taxon>
    </lineage>
</organism>
<dbReference type="OrthoDB" id="416648at2759"/>
<keyword evidence="5" id="KW-1185">Reference proteome</keyword>
<protein>
    <submittedName>
        <fullName evidence="4">Protein fem-1-like B</fullName>
    </submittedName>
</protein>
<proteinExistence type="predicted"/>
<dbReference type="InterPro" id="IPR002110">
    <property type="entry name" value="Ankyrin_rpt"/>
</dbReference>
<feature type="region of interest" description="Disordered" evidence="1">
    <location>
        <begin position="1"/>
        <end position="35"/>
    </location>
</feature>
<evidence type="ECO:0000313" key="3">
    <source>
        <dbReference type="EMBL" id="CAI3984429.1"/>
    </source>
</evidence>